<evidence type="ECO:0000313" key="4">
    <source>
        <dbReference type="EMBL" id="PRX60766.1"/>
    </source>
</evidence>
<dbReference type="Pfam" id="PF01177">
    <property type="entry name" value="Asp_Glu_race"/>
    <property type="match status" value="1"/>
</dbReference>
<dbReference type="RefSeq" id="WP_106246695.1">
    <property type="nucleotide sequence ID" value="NZ_PVNG01000016.1"/>
</dbReference>
<evidence type="ECO:0008006" key="6">
    <source>
        <dbReference type="Google" id="ProtNLM"/>
    </source>
</evidence>
<protein>
    <recommendedName>
        <fullName evidence="6">Asp/Glu/hydantoin racemase</fullName>
    </recommendedName>
</protein>
<evidence type="ECO:0000256" key="1">
    <source>
        <dbReference type="ARBA" id="ARBA00038414"/>
    </source>
</evidence>
<proteinExistence type="inferred from homology"/>
<dbReference type="OrthoDB" id="978447at2"/>
<accession>A0A2T0MRC3</accession>
<dbReference type="GO" id="GO:0047661">
    <property type="term" value="F:amino-acid racemase activity"/>
    <property type="evidence" value="ECO:0007669"/>
    <property type="project" value="InterPro"/>
</dbReference>
<gene>
    <name evidence="4" type="ORF">B0I32_116157</name>
</gene>
<evidence type="ECO:0000256" key="3">
    <source>
        <dbReference type="SAM" id="SignalP"/>
    </source>
</evidence>
<feature type="chain" id="PRO_5015529931" description="Asp/Glu/hydantoin racemase" evidence="3">
    <location>
        <begin position="17"/>
        <end position="226"/>
    </location>
</feature>
<dbReference type="InterPro" id="IPR053714">
    <property type="entry name" value="Iso_Racemase_Enz_sf"/>
</dbReference>
<comment type="caution">
    <text evidence="4">The sequence shown here is derived from an EMBL/GenBank/DDBJ whole genome shotgun (WGS) entry which is preliminary data.</text>
</comment>
<comment type="similarity">
    <text evidence="1">Belongs to the HyuE racemase family.</text>
</comment>
<feature type="signal peptide" evidence="3">
    <location>
        <begin position="1"/>
        <end position="16"/>
    </location>
</feature>
<organism evidence="4 5">
    <name type="scientific">Nonomuraea fuscirosea</name>
    <dbReference type="NCBI Taxonomy" id="1291556"/>
    <lineage>
        <taxon>Bacteria</taxon>
        <taxon>Bacillati</taxon>
        <taxon>Actinomycetota</taxon>
        <taxon>Actinomycetes</taxon>
        <taxon>Streptosporangiales</taxon>
        <taxon>Streptosporangiaceae</taxon>
        <taxon>Nonomuraea</taxon>
    </lineage>
</organism>
<name>A0A2T0MRC3_9ACTN</name>
<dbReference type="Gene3D" id="3.40.50.12500">
    <property type="match status" value="1"/>
</dbReference>
<dbReference type="Proteomes" id="UP000238312">
    <property type="component" value="Unassembled WGS sequence"/>
</dbReference>
<reference evidence="4 5" key="1">
    <citation type="submission" date="2018-03" db="EMBL/GenBank/DDBJ databases">
        <title>Genomic Encyclopedia of Type Strains, Phase III (KMG-III): the genomes of soil and plant-associated and newly described type strains.</title>
        <authorList>
            <person name="Whitman W."/>
        </authorList>
    </citation>
    <scope>NUCLEOTIDE SEQUENCE [LARGE SCALE GENOMIC DNA]</scope>
    <source>
        <strain evidence="4 5">CGMCC 4.7104</strain>
    </source>
</reference>
<keyword evidence="5" id="KW-1185">Reference proteome</keyword>
<sequence length="226" mass="23471">MTGTAIAMLHTVPALAAPLAELAAEVRPGARVLHFVDESLLQDTIAHGGPPPHVLRRVVSYASYAEESGAGTLLVTCSSIGEAAELARSFTRLPVLRIDEPMAEEAVRSGARVGVLATLATTLGPTTRAVQRAAVRQEAEREVVPYLCEGAFEALRSGDPARHDRLVLDGFRELSGEVDVVVLAQASMARIVAEAAQGHDAPGVPVLSSPRSGVAQLAGTSARTGG</sequence>
<dbReference type="AlphaFoldDB" id="A0A2T0MRC3"/>
<feature type="region of interest" description="Disordered" evidence="2">
    <location>
        <begin position="200"/>
        <end position="226"/>
    </location>
</feature>
<dbReference type="EMBL" id="PVNG01000016">
    <property type="protein sequence ID" value="PRX60766.1"/>
    <property type="molecule type" value="Genomic_DNA"/>
</dbReference>
<keyword evidence="3" id="KW-0732">Signal</keyword>
<evidence type="ECO:0000313" key="5">
    <source>
        <dbReference type="Proteomes" id="UP000238312"/>
    </source>
</evidence>
<dbReference type="InterPro" id="IPR015942">
    <property type="entry name" value="Asp/Glu/hydantoin_racemase"/>
</dbReference>
<evidence type="ECO:0000256" key="2">
    <source>
        <dbReference type="SAM" id="MobiDB-lite"/>
    </source>
</evidence>